<keyword evidence="1" id="KW-0472">Membrane</keyword>
<keyword evidence="1" id="KW-1133">Transmembrane helix</keyword>
<gene>
    <name evidence="2" type="ORF">SAMN05216244_2293</name>
</gene>
<accession>A0A1G9S7N1</accession>
<reference evidence="3" key="1">
    <citation type="submission" date="2016-10" db="EMBL/GenBank/DDBJ databases">
        <authorList>
            <person name="Varghese N."/>
            <person name="Submissions S."/>
        </authorList>
    </citation>
    <scope>NUCLEOTIDE SEQUENCE [LARGE SCALE GENOMIC DNA]</scope>
    <source>
        <strain evidence="3">CGMCC 1.6199</strain>
    </source>
</reference>
<dbReference type="STRING" id="482461.SAMN05216244_2293"/>
<evidence type="ECO:0000313" key="2">
    <source>
        <dbReference type="EMBL" id="SDM30775.1"/>
    </source>
</evidence>
<dbReference type="Pfam" id="PF11188">
    <property type="entry name" value="DUF2975"/>
    <property type="match status" value="1"/>
</dbReference>
<dbReference type="EMBL" id="FNHF01000002">
    <property type="protein sequence ID" value="SDM30775.1"/>
    <property type="molecule type" value="Genomic_DNA"/>
</dbReference>
<evidence type="ECO:0000313" key="3">
    <source>
        <dbReference type="Proteomes" id="UP000182347"/>
    </source>
</evidence>
<evidence type="ECO:0008006" key="4">
    <source>
        <dbReference type="Google" id="ProtNLM"/>
    </source>
</evidence>
<evidence type="ECO:0000256" key="1">
    <source>
        <dbReference type="SAM" id="Phobius"/>
    </source>
</evidence>
<name>A0A1G9S7N1_9BACI</name>
<dbReference type="RefSeq" id="WP_074598943.1">
    <property type="nucleotide sequence ID" value="NZ_FNHF01000002.1"/>
</dbReference>
<dbReference type="AlphaFoldDB" id="A0A1G9S7N1"/>
<feature type="transmembrane region" description="Helical" evidence="1">
    <location>
        <begin position="117"/>
        <end position="139"/>
    </location>
</feature>
<organism evidence="2 3">
    <name type="scientific">Sediminibacillus halophilus</name>
    <dbReference type="NCBI Taxonomy" id="482461"/>
    <lineage>
        <taxon>Bacteria</taxon>
        <taxon>Bacillati</taxon>
        <taxon>Bacillota</taxon>
        <taxon>Bacilli</taxon>
        <taxon>Bacillales</taxon>
        <taxon>Bacillaceae</taxon>
        <taxon>Sediminibacillus</taxon>
    </lineage>
</organism>
<dbReference type="InterPro" id="IPR021354">
    <property type="entry name" value="DUF2975"/>
</dbReference>
<dbReference type="OrthoDB" id="1100174at2"/>
<feature type="transmembrane region" description="Helical" evidence="1">
    <location>
        <begin position="7"/>
        <end position="28"/>
    </location>
</feature>
<protein>
    <recommendedName>
        <fullName evidence="4">DUF2975 domain-containing protein</fullName>
    </recommendedName>
</protein>
<keyword evidence="3" id="KW-1185">Reference proteome</keyword>
<feature type="transmembrane region" description="Helical" evidence="1">
    <location>
        <begin position="48"/>
        <end position="70"/>
    </location>
</feature>
<feature type="transmembrane region" description="Helical" evidence="1">
    <location>
        <begin position="90"/>
        <end position="111"/>
    </location>
</feature>
<proteinExistence type="predicted"/>
<keyword evidence="1" id="KW-0812">Transmembrane</keyword>
<sequence>MKKGTTIFLKVAVIVIGLIIIALCLWVPTVAKEAAEMNPEYAYLRYPVLIGIYIPVIPFFIALYQAWKLLRYIEHKQAFSQRAVLALKRIKGCGIIIGCIYIAGMLFLITQKALHPGVALIGLLIVFASLVISVFSAVLQELLASALKIKKENELTI</sequence>
<dbReference type="Proteomes" id="UP000182347">
    <property type="component" value="Unassembled WGS sequence"/>
</dbReference>